<keyword evidence="1" id="KW-0812">Transmembrane</keyword>
<keyword evidence="1" id="KW-0472">Membrane</keyword>
<keyword evidence="3" id="KW-1185">Reference proteome</keyword>
<organism evidence="2 3">
    <name type="scientific">Tepidamorphus gemmatus</name>
    <dbReference type="NCBI Taxonomy" id="747076"/>
    <lineage>
        <taxon>Bacteria</taxon>
        <taxon>Pseudomonadati</taxon>
        <taxon>Pseudomonadota</taxon>
        <taxon>Alphaproteobacteria</taxon>
        <taxon>Hyphomicrobiales</taxon>
        <taxon>Tepidamorphaceae</taxon>
        <taxon>Tepidamorphus</taxon>
    </lineage>
</organism>
<proteinExistence type="predicted"/>
<gene>
    <name evidence="2" type="ORF">EDC22_105230</name>
</gene>
<dbReference type="RefSeq" id="WP_132806566.1">
    <property type="nucleotide sequence ID" value="NZ_SMAK01000005.1"/>
</dbReference>
<protein>
    <recommendedName>
        <fullName evidence="4">Type 4b pilus protein PilO2</fullName>
    </recommendedName>
</protein>
<accession>A0A4R3MB39</accession>
<dbReference type="EMBL" id="SMAK01000005">
    <property type="protein sequence ID" value="TCT10730.1"/>
    <property type="molecule type" value="Genomic_DNA"/>
</dbReference>
<feature type="transmembrane region" description="Helical" evidence="1">
    <location>
        <begin position="163"/>
        <end position="180"/>
    </location>
</feature>
<reference evidence="2 3" key="1">
    <citation type="submission" date="2019-03" db="EMBL/GenBank/DDBJ databases">
        <title>Genomic Encyclopedia of Type Strains, Phase IV (KMG-IV): sequencing the most valuable type-strain genomes for metagenomic binning, comparative biology and taxonomic classification.</title>
        <authorList>
            <person name="Goeker M."/>
        </authorList>
    </citation>
    <scope>NUCLEOTIDE SEQUENCE [LARGE SCALE GENOMIC DNA]</scope>
    <source>
        <strain evidence="2 3">DSM 19345</strain>
    </source>
</reference>
<sequence>MTIVVIRALQLAAGLTWQFHASRRDHRSAAAEGQVEGWVEVACDDGLLSGWYSLAPPPGQRIYAGGLVVGAVAPDALIYHEFEPGRVWVCALRDGLPLPDTDRIGAPVMAEAVMAEILAYQPDTPVFGSHASARAGLDDLLADVTPSRAFRVRRPGADWRRRAVLGGLAVAVLGLVWVAIRPEPAMRPPAPVETRSQPALTQAPAPLRPLRGPSTEAIAAAIHDATERWLQRPSFDVTADAWLATLRTLPPSRVGYRPRLLECQTDHCIAEWIWTGGMLTSAVPGDLPGALLPVAAPRDYASQVRTRMPLPPRQTQRMPVVAPAAVEDLVQSATAALTQPGIRLELQRPQTAITIAVDVAGERHEAVIGHYGLVRVSTSNLVAAEYVLRILQDFPVVAERSSFTISGGSVTFTLEARYVVLRS</sequence>
<dbReference type="Proteomes" id="UP000295678">
    <property type="component" value="Unassembled WGS sequence"/>
</dbReference>
<dbReference type="OrthoDB" id="8594976at2"/>
<evidence type="ECO:0000313" key="3">
    <source>
        <dbReference type="Proteomes" id="UP000295678"/>
    </source>
</evidence>
<keyword evidence="1" id="KW-1133">Transmembrane helix</keyword>
<evidence type="ECO:0000313" key="2">
    <source>
        <dbReference type="EMBL" id="TCT10730.1"/>
    </source>
</evidence>
<evidence type="ECO:0008006" key="4">
    <source>
        <dbReference type="Google" id="ProtNLM"/>
    </source>
</evidence>
<comment type="caution">
    <text evidence="2">The sequence shown here is derived from an EMBL/GenBank/DDBJ whole genome shotgun (WGS) entry which is preliminary data.</text>
</comment>
<evidence type="ECO:0000256" key="1">
    <source>
        <dbReference type="SAM" id="Phobius"/>
    </source>
</evidence>
<name>A0A4R3MB39_9HYPH</name>
<dbReference type="AlphaFoldDB" id="A0A4R3MB39"/>